<name>A0A922KUA9_DERFA</name>
<dbReference type="Pfam" id="PF00057">
    <property type="entry name" value="Ldl_recept_a"/>
    <property type="match status" value="1"/>
</dbReference>
<evidence type="ECO:0000256" key="2">
    <source>
        <dbReference type="PROSITE-ProRule" id="PRU00124"/>
    </source>
</evidence>
<organism evidence="3 4">
    <name type="scientific">Dermatophagoides farinae</name>
    <name type="common">American house dust mite</name>
    <dbReference type="NCBI Taxonomy" id="6954"/>
    <lineage>
        <taxon>Eukaryota</taxon>
        <taxon>Metazoa</taxon>
        <taxon>Ecdysozoa</taxon>
        <taxon>Arthropoda</taxon>
        <taxon>Chelicerata</taxon>
        <taxon>Arachnida</taxon>
        <taxon>Acari</taxon>
        <taxon>Acariformes</taxon>
        <taxon>Sarcoptiformes</taxon>
        <taxon>Astigmata</taxon>
        <taxon>Psoroptidia</taxon>
        <taxon>Analgoidea</taxon>
        <taxon>Pyroglyphidae</taxon>
        <taxon>Dermatophagoidinae</taxon>
        <taxon>Dermatophagoides</taxon>
    </lineage>
</organism>
<evidence type="ECO:0000313" key="4">
    <source>
        <dbReference type="Proteomes" id="UP000790347"/>
    </source>
</evidence>
<reference evidence="3" key="2">
    <citation type="journal article" date="2022" name="Res Sq">
        <title>Comparative Genomics Reveals Insights into the Divergent Evolution of Astigmatic Mites and Household Pest Adaptations.</title>
        <authorList>
            <person name="Xiong Q."/>
            <person name="Wan A.T.-Y."/>
            <person name="Liu X.-Y."/>
            <person name="Fung C.S.-H."/>
            <person name="Xiao X."/>
            <person name="Malainual N."/>
            <person name="Hou J."/>
            <person name="Wang L."/>
            <person name="Wang M."/>
            <person name="Yang K."/>
            <person name="Cui Y."/>
            <person name="Leung E."/>
            <person name="Nong W."/>
            <person name="Shin S.-K."/>
            <person name="Au S."/>
            <person name="Jeong K.Y."/>
            <person name="Chew F.T."/>
            <person name="Hui J."/>
            <person name="Leung T.F."/>
            <person name="Tungtrongchitr A."/>
            <person name="Zhong N."/>
            <person name="Liu Z."/>
            <person name="Tsui S."/>
        </authorList>
    </citation>
    <scope>NUCLEOTIDE SEQUENCE</scope>
    <source>
        <strain evidence="3">Derf</strain>
        <tissue evidence="3">Whole organism</tissue>
    </source>
</reference>
<keyword evidence="1 2" id="KW-1015">Disulfide bond</keyword>
<dbReference type="PROSITE" id="PS01209">
    <property type="entry name" value="LDLRA_1"/>
    <property type="match status" value="1"/>
</dbReference>
<sequence>MTSIDGKFDEPNISKSIEPTYHNCGHNQFLCVQSGECIHIMLRCDMIVDCLDRSDEEFCAQINFILYILIIISHTN</sequence>
<comment type="caution">
    <text evidence="3">The sequence shown here is derived from an EMBL/GenBank/DDBJ whole genome shotgun (WGS) entry which is preliminary data.</text>
</comment>
<evidence type="ECO:0000256" key="1">
    <source>
        <dbReference type="ARBA" id="ARBA00023157"/>
    </source>
</evidence>
<dbReference type="InterPro" id="IPR002172">
    <property type="entry name" value="LDrepeatLR_classA_rpt"/>
</dbReference>
<feature type="disulfide bond" evidence="2">
    <location>
        <begin position="44"/>
        <end position="59"/>
    </location>
</feature>
<reference evidence="3" key="1">
    <citation type="submission" date="2013-05" db="EMBL/GenBank/DDBJ databases">
        <authorList>
            <person name="Yim A.K.Y."/>
            <person name="Chan T.F."/>
            <person name="Ji K.M."/>
            <person name="Liu X.Y."/>
            <person name="Zhou J.W."/>
            <person name="Li R.Q."/>
            <person name="Yang K.Y."/>
            <person name="Li J."/>
            <person name="Li M."/>
            <person name="Law P.T.W."/>
            <person name="Wu Y.L."/>
            <person name="Cai Z.L."/>
            <person name="Qin H."/>
            <person name="Bao Y."/>
            <person name="Leung R.K.K."/>
            <person name="Ng P.K.S."/>
            <person name="Zou J."/>
            <person name="Zhong X.J."/>
            <person name="Ran P.X."/>
            <person name="Zhong N.S."/>
            <person name="Liu Z.G."/>
            <person name="Tsui S.K.W."/>
        </authorList>
    </citation>
    <scope>NUCLEOTIDE SEQUENCE</scope>
    <source>
        <strain evidence="3">Derf</strain>
        <tissue evidence="3">Whole organism</tissue>
    </source>
</reference>
<protein>
    <submittedName>
        <fullName evidence="3">MAM and LDL-receptor class A domain-containing protein</fullName>
    </submittedName>
</protein>
<dbReference type="Proteomes" id="UP000790347">
    <property type="component" value="Unassembled WGS sequence"/>
</dbReference>
<evidence type="ECO:0000313" key="3">
    <source>
        <dbReference type="EMBL" id="KAH9496936.1"/>
    </source>
</evidence>
<dbReference type="InterPro" id="IPR036055">
    <property type="entry name" value="LDL_receptor-like_sf"/>
</dbReference>
<dbReference type="SUPFAM" id="SSF57424">
    <property type="entry name" value="LDL receptor-like module"/>
    <property type="match status" value="1"/>
</dbReference>
<dbReference type="EMBL" id="ASGP02000007">
    <property type="protein sequence ID" value="KAH9496936.1"/>
    <property type="molecule type" value="Genomic_DNA"/>
</dbReference>
<accession>A0A922KUA9</accession>
<proteinExistence type="predicted"/>
<dbReference type="AlphaFoldDB" id="A0A922KUA9"/>
<dbReference type="CDD" id="cd00112">
    <property type="entry name" value="LDLa"/>
    <property type="match status" value="1"/>
</dbReference>
<dbReference type="InterPro" id="IPR023415">
    <property type="entry name" value="LDLR_class-A_CS"/>
</dbReference>
<dbReference type="SMART" id="SM00192">
    <property type="entry name" value="LDLa"/>
    <property type="match status" value="1"/>
</dbReference>
<comment type="caution">
    <text evidence="2">Lacks conserved residue(s) required for the propagation of feature annotation.</text>
</comment>
<dbReference type="PROSITE" id="PS50068">
    <property type="entry name" value="LDLRA_2"/>
    <property type="match status" value="1"/>
</dbReference>
<gene>
    <name evidence="3" type="primary">MALRD1_2</name>
    <name evidence="3" type="ORF">DERF_012958</name>
</gene>
<dbReference type="Gene3D" id="4.10.400.10">
    <property type="entry name" value="Low-density Lipoprotein Receptor"/>
    <property type="match status" value="1"/>
</dbReference>
<keyword evidence="4" id="KW-1185">Reference proteome</keyword>